<name>A0A919G8G9_9MICO</name>
<reference evidence="7" key="1">
    <citation type="journal article" date="2014" name="Int. J. Syst. Evol. Microbiol.">
        <title>Complete genome sequence of Corynebacterium casei LMG S-19264T (=DSM 44701T), isolated from a smear-ripened cheese.</title>
        <authorList>
            <consortium name="US DOE Joint Genome Institute (JGI-PGF)"/>
            <person name="Walter F."/>
            <person name="Albersmeier A."/>
            <person name="Kalinowski J."/>
            <person name="Ruckert C."/>
        </authorList>
    </citation>
    <scope>NUCLEOTIDE SEQUENCE</scope>
    <source>
        <strain evidence="7">CGMCC 4.7398</strain>
    </source>
</reference>
<evidence type="ECO:0000256" key="3">
    <source>
        <dbReference type="ARBA" id="ARBA00022692"/>
    </source>
</evidence>
<feature type="transmembrane region" description="Helical" evidence="6">
    <location>
        <begin position="178"/>
        <end position="199"/>
    </location>
</feature>
<dbReference type="AlphaFoldDB" id="A0A919G8G9"/>
<organism evidence="7 8">
    <name type="scientific">Promicromonospora soli</name>
    <dbReference type="NCBI Taxonomy" id="2035533"/>
    <lineage>
        <taxon>Bacteria</taxon>
        <taxon>Bacillati</taxon>
        <taxon>Actinomycetota</taxon>
        <taxon>Actinomycetes</taxon>
        <taxon>Micrococcales</taxon>
        <taxon>Promicromonosporaceae</taxon>
        <taxon>Promicromonospora</taxon>
    </lineage>
</organism>
<keyword evidence="8" id="KW-1185">Reference proteome</keyword>
<feature type="transmembrane region" description="Helical" evidence="6">
    <location>
        <begin position="145"/>
        <end position="166"/>
    </location>
</feature>
<sequence length="202" mass="21024">MLSALAGLAFGLSLIVAVGAQNIFVLRQGLRQEHVGLVAGICAVSDFVLISAGVGGLGAMIQSTPFVVDLARWAGAVVVLVYGGMAARRAWKGEQVVMGRHSMTTRTVGAAVATTLALTWLNPHVYLDTVVLVGGLAATHGDNRWWFGLGASLASTVWFVALGYGARYLAPMLEKPGAWRVLDSVVAFTMVVVAAGLIFGGV</sequence>
<dbReference type="GO" id="GO:0005886">
    <property type="term" value="C:plasma membrane"/>
    <property type="evidence" value="ECO:0007669"/>
    <property type="project" value="UniProtKB-SubCell"/>
</dbReference>
<evidence type="ECO:0000256" key="6">
    <source>
        <dbReference type="SAM" id="Phobius"/>
    </source>
</evidence>
<comment type="subcellular location">
    <subcellularLocation>
        <location evidence="1">Cell membrane</location>
        <topology evidence="1">Multi-pass membrane protein</topology>
    </subcellularLocation>
</comment>
<evidence type="ECO:0000256" key="5">
    <source>
        <dbReference type="ARBA" id="ARBA00023136"/>
    </source>
</evidence>
<feature type="transmembrane region" description="Helical" evidence="6">
    <location>
        <begin position="37"/>
        <end position="61"/>
    </location>
</feature>
<evidence type="ECO:0000256" key="1">
    <source>
        <dbReference type="ARBA" id="ARBA00004651"/>
    </source>
</evidence>
<keyword evidence="4 6" id="KW-1133">Transmembrane helix</keyword>
<dbReference type="GO" id="GO:0015171">
    <property type="term" value="F:amino acid transmembrane transporter activity"/>
    <property type="evidence" value="ECO:0007669"/>
    <property type="project" value="TreeGrafter"/>
</dbReference>
<keyword evidence="2" id="KW-1003">Cell membrane</keyword>
<proteinExistence type="predicted"/>
<evidence type="ECO:0000256" key="2">
    <source>
        <dbReference type="ARBA" id="ARBA00022475"/>
    </source>
</evidence>
<feature type="transmembrane region" description="Helical" evidence="6">
    <location>
        <begin position="6"/>
        <end position="25"/>
    </location>
</feature>
<feature type="transmembrane region" description="Helical" evidence="6">
    <location>
        <begin position="103"/>
        <end position="125"/>
    </location>
</feature>
<comment type="caution">
    <text evidence="7">The sequence shown here is derived from an EMBL/GenBank/DDBJ whole genome shotgun (WGS) entry which is preliminary data.</text>
</comment>
<dbReference type="InterPro" id="IPR001123">
    <property type="entry name" value="LeuE-type"/>
</dbReference>
<dbReference type="Pfam" id="PF01810">
    <property type="entry name" value="LysE"/>
    <property type="match status" value="1"/>
</dbReference>
<keyword evidence="5 6" id="KW-0472">Membrane</keyword>
<keyword evidence="3 6" id="KW-0812">Transmembrane</keyword>
<evidence type="ECO:0000313" key="8">
    <source>
        <dbReference type="Proteomes" id="UP000627369"/>
    </source>
</evidence>
<gene>
    <name evidence="7" type="ORF">GCM10017772_47460</name>
</gene>
<protein>
    <submittedName>
        <fullName evidence="7">Amino acid transporter</fullName>
    </submittedName>
</protein>
<dbReference type="Proteomes" id="UP000627369">
    <property type="component" value="Unassembled WGS sequence"/>
</dbReference>
<dbReference type="RefSeq" id="WP_189671781.1">
    <property type="nucleotide sequence ID" value="NZ_BNAS01000011.1"/>
</dbReference>
<evidence type="ECO:0000256" key="4">
    <source>
        <dbReference type="ARBA" id="ARBA00022989"/>
    </source>
</evidence>
<feature type="transmembrane region" description="Helical" evidence="6">
    <location>
        <begin position="73"/>
        <end position="91"/>
    </location>
</feature>
<dbReference type="EMBL" id="BNAS01000011">
    <property type="protein sequence ID" value="GHH80107.1"/>
    <property type="molecule type" value="Genomic_DNA"/>
</dbReference>
<accession>A0A919G8G9</accession>
<dbReference type="PANTHER" id="PTHR30086:SF20">
    <property type="entry name" value="ARGININE EXPORTER PROTEIN ARGO-RELATED"/>
    <property type="match status" value="1"/>
</dbReference>
<dbReference type="PANTHER" id="PTHR30086">
    <property type="entry name" value="ARGININE EXPORTER PROTEIN ARGO"/>
    <property type="match status" value="1"/>
</dbReference>
<reference evidence="7" key="2">
    <citation type="submission" date="2020-09" db="EMBL/GenBank/DDBJ databases">
        <authorList>
            <person name="Sun Q."/>
            <person name="Zhou Y."/>
        </authorList>
    </citation>
    <scope>NUCLEOTIDE SEQUENCE</scope>
    <source>
        <strain evidence="7">CGMCC 4.7398</strain>
    </source>
</reference>
<evidence type="ECO:0000313" key="7">
    <source>
        <dbReference type="EMBL" id="GHH80107.1"/>
    </source>
</evidence>